<reference evidence="5" key="1">
    <citation type="submission" date="2021-03" db="EMBL/GenBank/DDBJ databases">
        <authorList>
            <person name="So Y."/>
        </authorList>
    </citation>
    <scope>NUCLEOTIDE SEQUENCE</scope>
    <source>
        <strain evidence="5">SG15</strain>
    </source>
</reference>
<proteinExistence type="inferred from homology"/>
<dbReference type="GO" id="GO:0016491">
    <property type="term" value="F:oxidoreductase activity"/>
    <property type="evidence" value="ECO:0007669"/>
    <property type="project" value="UniProtKB-KW"/>
</dbReference>
<dbReference type="PANTHER" id="PTHR44196:SF1">
    <property type="entry name" value="DEHYDROGENASE_REDUCTASE SDR FAMILY MEMBER 7B"/>
    <property type="match status" value="1"/>
</dbReference>
<dbReference type="EMBL" id="JAGIZA010000018">
    <property type="protein sequence ID" value="MBP0495570.1"/>
    <property type="molecule type" value="Genomic_DNA"/>
</dbReference>
<comment type="similarity">
    <text evidence="1 3">Belongs to the short-chain dehydrogenases/reductases (SDR) family.</text>
</comment>
<evidence type="ECO:0000256" key="3">
    <source>
        <dbReference type="RuleBase" id="RU000363"/>
    </source>
</evidence>
<dbReference type="Proteomes" id="UP000677537">
    <property type="component" value="Unassembled WGS sequence"/>
</dbReference>
<dbReference type="GO" id="GO:0016020">
    <property type="term" value="C:membrane"/>
    <property type="evidence" value="ECO:0007669"/>
    <property type="project" value="TreeGrafter"/>
</dbReference>
<dbReference type="InterPro" id="IPR057326">
    <property type="entry name" value="KR_dom"/>
</dbReference>
<keyword evidence="6" id="KW-1185">Reference proteome</keyword>
<feature type="domain" description="Ketoreductase" evidence="4">
    <location>
        <begin position="19"/>
        <end position="204"/>
    </location>
</feature>
<dbReference type="RefSeq" id="WP_209376365.1">
    <property type="nucleotide sequence ID" value="NZ_JAGIZA010000018.1"/>
</dbReference>
<dbReference type="Gene3D" id="3.40.50.720">
    <property type="entry name" value="NAD(P)-binding Rossmann-like Domain"/>
    <property type="match status" value="1"/>
</dbReference>
<dbReference type="PRINTS" id="PR00080">
    <property type="entry name" value="SDRFAMILY"/>
</dbReference>
<dbReference type="SUPFAM" id="SSF51735">
    <property type="entry name" value="NAD(P)-binding Rossmann-fold domains"/>
    <property type="match status" value="1"/>
</dbReference>
<dbReference type="InterPro" id="IPR036291">
    <property type="entry name" value="NAD(P)-bd_dom_sf"/>
</dbReference>
<organism evidence="5 6">
    <name type="scientific">Roseomonas indoligenes</name>
    <dbReference type="NCBI Taxonomy" id="2820811"/>
    <lineage>
        <taxon>Bacteria</taxon>
        <taxon>Pseudomonadati</taxon>
        <taxon>Pseudomonadota</taxon>
        <taxon>Alphaproteobacteria</taxon>
        <taxon>Acetobacterales</taxon>
        <taxon>Roseomonadaceae</taxon>
        <taxon>Roseomonas</taxon>
    </lineage>
</organism>
<evidence type="ECO:0000313" key="6">
    <source>
        <dbReference type="Proteomes" id="UP000677537"/>
    </source>
</evidence>
<evidence type="ECO:0000256" key="2">
    <source>
        <dbReference type="ARBA" id="ARBA00023002"/>
    </source>
</evidence>
<dbReference type="SMART" id="SM00822">
    <property type="entry name" value="PKS_KR"/>
    <property type="match status" value="1"/>
</dbReference>
<dbReference type="InterPro" id="IPR020904">
    <property type="entry name" value="Sc_DH/Rdtase_CS"/>
</dbReference>
<sequence length="360" mass="37930">MTATEDKSRRAGSLAGGAPVVVITGASSGIGRATALAFARTGASVVLGARRAEMLDDVARECTALGGAALAVPTDVTREEEVEALGRRALERFGRIDVWFNNAGLAAFGRLESIPSDVWRRVIETNLFGFMHGAKVAMRQFRAQGRGTLIQNGSIVGATSKPDGSAYAASKFAIRGFSEALRQEVLDQPGIQICTILPSVIDTPFFDHAANYSGRRVRAAPPVYTAEEVAQTVVGLTRQPQAEVVIGGFGKMAVAQRQLAPNFTTWFTGRALHTGFLSGEPSEDTPGALFEPMRDGRGVEGGWRARPESGGAPLAAMTSIAALSLDLASMPMRMADIGLTSAFRFLEATLPPGPPGPVSK</sequence>
<dbReference type="PRINTS" id="PR00081">
    <property type="entry name" value="GDHRDH"/>
</dbReference>
<name>A0A940N2I9_9PROT</name>
<protein>
    <submittedName>
        <fullName evidence="5">SDR family oxidoreductase</fullName>
    </submittedName>
</protein>
<dbReference type="PANTHER" id="PTHR44196">
    <property type="entry name" value="DEHYDROGENASE/REDUCTASE SDR FAMILY MEMBER 7B"/>
    <property type="match status" value="1"/>
</dbReference>
<evidence type="ECO:0000256" key="1">
    <source>
        <dbReference type="ARBA" id="ARBA00006484"/>
    </source>
</evidence>
<gene>
    <name evidence="5" type="ORF">J5Y10_22480</name>
</gene>
<evidence type="ECO:0000259" key="4">
    <source>
        <dbReference type="SMART" id="SM00822"/>
    </source>
</evidence>
<dbReference type="NCBIfam" id="NF005495">
    <property type="entry name" value="PRK07109.1"/>
    <property type="match status" value="1"/>
</dbReference>
<dbReference type="InterPro" id="IPR002347">
    <property type="entry name" value="SDR_fam"/>
</dbReference>
<accession>A0A940N2I9</accession>
<dbReference type="NCBIfam" id="NF004792">
    <property type="entry name" value="PRK06139.1"/>
    <property type="match status" value="1"/>
</dbReference>
<comment type="caution">
    <text evidence="5">The sequence shown here is derived from an EMBL/GenBank/DDBJ whole genome shotgun (WGS) entry which is preliminary data.</text>
</comment>
<evidence type="ECO:0000313" key="5">
    <source>
        <dbReference type="EMBL" id="MBP0495570.1"/>
    </source>
</evidence>
<dbReference type="AlphaFoldDB" id="A0A940N2I9"/>
<dbReference type="Pfam" id="PF00106">
    <property type="entry name" value="adh_short"/>
    <property type="match status" value="1"/>
</dbReference>
<keyword evidence="2" id="KW-0560">Oxidoreductase</keyword>
<dbReference type="PROSITE" id="PS00061">
    <property type="entry name" value="ADH_SHORT"/>
    <property type="match status" value="1"/>
</dbReference>